<gene>
    <name evidence="2" type="ORF">ROA7745_00189</name>
</gene>
<evidence type="ECO:0000313" key="2">
    <source>
        <dbReference type="EMBL" id="SMC10382.1"/>
    </source>
</evidence>
<evidence type="ECO:0000313" key="3">
    <source>
        <dbReference type="Proteomes" id="UP000193224"/>
    </source>
</evidence>
<dbReference type="AlphaFoldDB" id="A0A1X7BL51"/>
<accession>A0A1X7BL51</accession>
<evidence type="ECO:0000256" key="1">
    <source>
        <dbReference type="SAM" id="MobiDB-lite"/>
    </source>
</evidence>
<feature type="region of interest" description="Disordered" evidence="1">
    <location>
        <begin position="1"/>
        <end position="31"/>
    </location>
</feature>
<keyword evidence="3" id="KW-1185">Reference proteome</keyword>
<feature type="compositionally biased region" description="Basic and acidic residues" evidence="1">
    <location>
        <begin position="1"/>
        <end position="11"/>
    </location>
</feature>
<dbReference type="Proteomes" id="UP000193224">
    <property type="component" value="Unassembled WGS sequence"/>
</dbReference>
<organism evidence="2 3">
    <name type="scientific">Roseovarius aestuarii</name>
    <dbReference type="NCBI Taxonomy" id="475083"/>
    <lineage>
        <taxon>Bacteria</taxon>
        <taxon>Pseudomonadati</taxon>
        <taxon>Pseudomonadota</taxon>
        <taxon>Alphaproteobacteria</taxon>
        <taxon>Rhodobacterales</taxon>
        <taxon>Roseobacteraceae</taxon>
        <taxon>Roseovarius</taxon>
    </lineage>
</organism>
<protein>
    <submittedName>
        <fullName evidence="2">Uncharacterized protein</fullName>
    </submittedName>
</protein>
<proteinExistence type="predicted"/>
<dbReference type="EMBL" id="FWXB01000001">
    <property type="protein sequence ID" value="SMC10382.1"/>
    <property type="molecule type" value="Genomic_DNA"/>
</dbReference>
<feature type="compositionally biased region" description="Basic and acidic residues" evidence="1">
    <location>
        <begin position="19"/>
        <end position="31"/>
    </location>
</feature>
<reference evidence="2 3" key="1">
    <citation type="submission" date="2017-03" db="EMBL/GenBank/DDBJ databases">
        <authorList>
            <person name="Afonso C.L."/>
            <person name="Miller P.J."/>
            <person name="Scott M.A."/>
            <person name="Spackman E."/>
            <person name="Goraichik I."/>
            <person name="Dimitrov K.M."/>
            <person name="Suarez D.L."/>
            <person name="Swayne D.E."/>
        </authorList>
    </citation>
    <scope>NUCLEOTIDE SEQUENCE [LARGE SCALE GENOMIC DNA]</scope>
    <source>
        <strain evidence="2 3">CECT 7745</strain>
    </source>
</reference>
<name>A0A1X7BL51_9RHOB</name>
<sequence>MLDRIAQRDSGETPQSNDIPKDDGKVSDKSLEGREIASMSKLLTAIAITEYGYDTQNRRSPIPREIQELADLLGLSLSQDTIRKYLKTGAKYLLRDWKPDS</sequence>